<proteinExistence type="predicted"/>
<protein>
    <recommendedName>
        <fullName evidence="3">Integrase catalytic domain-containing protein</fullName>
    </recommendedName>
</protein>
<evidence type="ECO:0000313" key="1">
    <source>
        <dbReference type="EMBL" id="EFV01560.1"/>
    </source>
</evidence>
<keyword evidence="2" id="KW-1185">Reference proteome</keyword>
<evidence type="ECO:0000313" key="2">
    <source>
        <dbReference type="Proteomes" id="UP000004754"/>
    </source>
</evidence>
<gene>
    <name evidence="1" type="ORF">HMP0721_0953</name>
</gene>
<reference evidence="1 2" key="1">
    <citation type="submission" date="2010-12" db="EMBL/GenBank/DDBJ databases">
        <authorList>
            <person name="Muzny D."/>
            <person name="Qin X."/>
            <person name="Deng J."/>
            <person name="Jiang H."/>
            <person name="Liu Y."/>
            <person name="Qu J."/>
            <person name="Song X.-Z."/>
            <person name="Zhang L."/>
            <person name="Thornton R."/>
            <person name="Coyle M."/>
            <person name="Francisco L."/>
            <person name="Jackson L."/>
            <person name="Javaid M."/>
            <person name="Korchina V."/>
            <person name="Kovar C."/>
            <person name="Mata R."/>
            <person name="Mathew T."/>
            <person name="Ngo R."/>
            <person name="Nguyen L."/>
            <person name="Nguyen N."/>
            <person name="Okwuonu G."/>
            <person name="Ongeri F."/>
            <person name="Pham C."/>
            <person name="Simmons D."/>
            <person name="Wilczek-Boney K."/>
            <person name="Hale W."/>
            <person name="Jakkamsetti A."/>
            <person name="Pham P."/>
            <person name="Ruth R."/>
            <person name="San Lucas F."/>
            <person name="Warren J."/>
            <person name="Zhang J."/>
            <person name="Zhao Z."/>
            <person name="Zhou C."/>
            <person name="Zhu D."/>
            <person name="Lee S."/>
            <person name="Bess C."/>
            <person name="Blankenburg K."/>
            <person name="Forbes L."/>
            <person name="Fu Q."/>
            <person name="Gubbala S."/>
            <person name="Hirani K."/>
            <person name="Jayaseelan J.C."/>
            <person name="Lara F."/>
            <person name="Munidasa M."/>
            <person name="Palculict T."/>
            <person name="Patil S."/>
            <person name="Pu L.-L."/>
            <person name="Saada N."/>
            <person name="Tang L."/>
            <person name="Weissenberger G."/>
            <person name="Zhu Y."/>
            <person name="Hemphill L."/>
            <person name="Shang Y."/>
            <person name="Youmans B."/>
            <person name="Ayvaz T."/>
            <person name="Ross M."/>
            <person name="Santibanez J."/>
            <person name="Aqrawi P."/>
            <person name="Gross S."/>
            <person name="Joshi V."/>
            <person name="Fowler G."/>
            <person name="Nazareth L."/>
            <person name="Reid J."/>
            <person name="Worley K."/>
            <person name="Petrosino J."/>
            <person name="Highlander S."/>
            <person name="Gibbs R."/>
        </authorList>
    </citation>
    <scope>NUCLEOTIDE SEQUENCE [LARGE SCALE GENOMIC DNA]</scope>
    <source>
        <strain evidence="1 2">ATCC 23263</strain>
    </source>
</reference>
<sequence>MTDRKSRYLLCKKITKKRSSLVKQAMLELLNNQPLRTITPDRGKEFSKHAEIRQALNLVAFYFPFPHHPIPGKEEQMKTPMDY</sequence>
<dbReference type="eggNOG" id="COG2826">
    <property type="taxonomic scope" value="Bacteria"/>
</dbReference>
<dbReference type="STRING" id="887929.HMP0721_0953"/>
<comment type="caution">
    <text evidence="1">The sequence shown here is derived from an EMBL/GenBank/DDBJ whole genome shotgun (WGS) entry which is preliminary data.</text>
</comment>
<name>E6MG20_9FIRM</name>
<dbReference type="AlphaFoldDB" id="E6MG20"/>
<dbReference type="EMBL" id="AEQN01000016">
    <property type="protein sequence ID" value="EFV01560.1"/>
    <property type="molecule type" value="Genomic_DNA"/>
</dbReference>
<organism evidence="1 2">
    <name type="scientific">Pseudoramibacter alactolyticus ATCC 23263</name>
    <dbReference type="NCBI Taxonomy" id="887929"/>
    <lineage>
        <taxon>Bacteria</taxon>
        <taxon>Bacillati</taxon>
        <taxon>Bacillota</taxon>
        <taxon>Clostridia</taxon>
        <taxon>Eubacteriales</taxon>
        <taxon>Eubacteriaceae</taxon>
        <taxon>Pseudoramibacter</taxon>
    </lineage>
</organism>
<dbReference type="Proteomes" id="UP000004754">
    <property type="component" value="Unassembled WGS sequence"/>
</dbReference>
<dbReference type="HOGENOM" id="CLU_2539935_0_0_9"/>
<dbReference type="InterPro" id="IPR012337">
    <property type="entry name" value="RNaseH-like_sf"/>
</dbReference>
<accession>E6MG20</accession>
<dbReference type="SUPFAM" id="SSF53098">
    <property type="entry name" value="Ribonuclease H-like"/>
    <property type="match status" value="1"/>
</dbReference>
<evidence type="ECO:0008006" key="3">
    <source>
        <dbReference type="Google" id="ProtNLM"/>
    </source>
</evidence>